<evidence type="ECO:0000313" key="2">
    <source>
        <dbReference type="EMBL" id="GGC12079.1"/>
    </source>
</evidence>
<evidence type="ECO:0000256" key="1">
    <source>
        <dbReference type="SAM" id="SignalP"/>
    </source>
</evidence>
<keyword evidence="1" id="KW-0732">Signal</keyword>
<dbReference type="EMBL" id="BMFC01000009">
    <property type="protein sequence ID" value="GGC12079.1"/>
    <property type="molecule type" value="Genomic_DNA"/>
</dbReference>
<feature type="chain" id="PRO_5046223774" description="DUF2125 domain-containing protein" evidence="1">
    <location>
        <begin position="25"/>
        <end position="508"/>
    </location>
</feature>
<gene>
    <name evidence="2" type="ORF">GCM10011363_30860</name>
</gene>
<keyword evidence="3" id="KW-1185">Reference proteome</keyword>
<proteinExistence type="predicted"/>
<comment type="caution">
    <text evidence="2">The sequence shown here is derived from an EMBL/GenBank/DDBJ whole genome shotgun (WGS) entry which is preliminary data.</text>
</comment>
<dbReference type="InterPro" id="IPR018666">
    <property type="entry name" value="DUF2125"/>
</dbReference>
<dbReference type="RefSeq" id="WP_188482947.1">
    <property type="nucleotide sequence ID" value="NZ_BMFC01000009.1"/>
</dbReference>
<evidence type="ECO:0008006" key="4">
    <source>
        <dbReference type="Google" id="ProtNLM"/>
    </source>
</evidence>
<evidence type="ECO:0000313" key="3">
    <source>
        <dbReference type="Proteomes" id="UP000645462"/>
    </source>
</evidence>
<dbReference type="Pfam" id="PF09898">
    <property type="entry name" value="DUF2125"/>
    <property type="match status" value="1"/>
</dbReference>
<protein>
    <recommendedName>
        <fullName evidence="4">DUF2125 domain-containing protein</fullName>
    </recommendedName>
</protein>
<dbReference type="Proteomes" id="UP000645462">
    <property type="component" value="Unassembled WGS sequence"/>
</dbReference>
<organism evidence="2 3">
    <name type="scientific">Marivita lacus</name>
    <dbReference type="NCBI Taxonomy" id="1323742"/>
    <lineage>
        <taxon>Bacteria</taxon>
        <taxon>Pseudomonadati</taxon>
        <taxon>Pseudomonadota</taxon>
        <taxon>Alphaproteobacteria</taxon>
        <taxon>Rhodobacterales</taxon>
        <taxon>Roseobacteraceae</taxon>
        <taxon>Marivita</taxon>
    </lineage>
</organism>
<reference evidence="3" key="1">
    <citation type="journal article" date="2019" name="Int. J. Syst. Evol. Microbiol.">
        <title>The Global Catalogue of Microorganisms (GCM) 10K type strain sequencing project: providing services to taxonomists for standard genome sequencing and annotation.</title>
        <authorList>
            <consortium name="The Broad Institute Genomics Platform"/>
            <consortium name="The Broad Institute Genome Sequencing Center for Infectious Disease"/>
            <person name="Wu L."/>
            <person name="Ma J."/>
        </authorList>
    </citation>
    <scope>NUCLEOTIDE SEQUENCE [LARGE SCALE GENOMIC DNA]</scope>
    <source>
        <strain evidence="3">CGMCC 1.12478</strain>
    </source>
</reference>
<accession>A0ABQ1L0D5</accession>
<sequence>MRRITRLSSCSALALALAGGPAFADLTAEQVWDGLESAMQGFGYSVAATETATSSGLDVTDVVLRIVAPEENSTVEVTMESIALVERGDGSVSMTFPATVPITIDAAPEGEEAVNMALTYTNDGLEVVVSGDPGNMTYAYNANQLAISLAELTVDGTAIGREEARFDFVMDDVTGTTITATAQGTQITQNVQAAAASYDMAFNDPETDEAGLVSGGMSALFVSSAANLPEGFDPNDPQSLAAGGFSATGAMGYDNGEMQFAATDSAGTSSGTTQSGTVRLEFAMDGSALRYDVAATDQAFSLSGPEVPLPINVSMAESAFKMTAPISRSDAPQDMALGLTLRGFEMSDLLWNVFDPGAALPRDPATIALDLTGQVTPFVNLFDPEAMARLDSTGDVPGQLNALTLNDLTIEAAGAKLGGSGSFTFDNDDLQTFGGFPRPNGEVNLTLEGANTLIDKLIAMGLLTSEDAMGARMMMSMFAVPGDSPDSLKSSLTVNEEGHVLANGMRIQ</sequence>
<feature type="signal peptide" evidence="1">
    <location>
        <begin position="1"/>
        <end position="24"/>
    </location>
</feature>
<name>A0ABQ1L0D5_9RHOB</name>